<dbReference type="InterPro" id="IPR009091">
    <property type="entry name" value="RCC1/BLIP-II"/>
</dbReference>
<feature type="region of interest" description="Disordered" evidence="1">
    <location>
        <begin position="95"/>
        <end position="118"/>
    </location>
</feature>
<organism evidence="2 3">
    <name type="scientific">Enhygromyxa salina</name>
    <dbReference type="NCBI Taxonomy" id="215803"/>
    <lineage>
        <taxon>Bacteria</taxon>
        <taxon>Pseudomonadati</taxon>
        <taxon>Myxococcota</taxon>
        <taxon>Polyangia</taxon>
        <taxon>Nannocystales</taxon>
        <taxon>Nannocystaceae</taxon>
        <taxon>Enhygromyxa</taxon>
    </lineage>
</organism>
<dbReference type="RefSeq" id="WP_052548770.1">
    <property type="nucleotide sequence ID" value="NZ_JMCC02000030.1"/>
</dbReference>
<name>A0A0C2DAM2_9BACT</name>
<dbReference type="Gene3D" id="2.130.10.30">
    <property type="entry name" value="Regulator of chromosome condensation 1/beta-lactamase-inhibitor protein II"/>
    <property type="match status" value="1"/>
</dbReference>
<evidence type="ECO:0000313" key="2">
    <source>
        <dbReference type="EMBL" id="KIG16932.1"/>
    </source>
</evidence>
<gene>
    <name evidence="2" type="ORF">DB30_03916</name>
</gene>
<proteinExistence type="predicted"/>
<reference evidence="2 3" key="1">
    <citation type="submission" date="2014-12" db="EMBL/GenBank/DDBJ databases">
        <title>Genome assembly of Enhygromyxa salina DSM 15201.</title>
        <authorList>
            <person name="Sharma G."/>
            <person name="Subramanian S."/>
        </authorList>
    </citation>
    <scope>NUCLEOTIDE SEQUENCE [LARGE SCALE GENOMIC DNA]</scope>
    <source>
        <strain evidence="2 3">DSM 15201</strain>
    </source>
</reference>
<dbReference type="Proteomes" id="UP000031599">
    <property type="component" value="Unassembled WGS sequence"/>
</dbReference>
<evidence type="ECO:0000313" key="3">
    <source>
        <dbReference type="Proteomes" id="UP000031599"/>
    </source>
</evidence>
<dbReference type="AlphaFoldDB" id="A0A0C2DAM2"/>
<dbReference type="EMBL" id="JMCC02000030">
    <property type="protein sequence ID" value="KIG16932.1"/>
    <property type="molecule type" value="Genomic_DNA"/>
</dbReference>
<feature type="region of interest" description="Disordered" evidence="1">
    <location>
        <begin position="21"/>
        <end position="40"/>
    </location>
</feature>
<accession>A0A0C2DAM2</accession>
<comment type="caution">
    <text evidence="2">The sequence shown here is derived from an EMBL/GenBank/DDBJ whole genome shotgun (WGS) entry which is preliminary data.</text>
</comment>
<sequence length="490" mass="50985">MRNVSAALLALGLGLVPGCRSDDAPTRQVADRGAAEAQDTVAAPTPGHTLRAAGVELTVPLSWNVVDAGDPNFALAWGPTKDPSHVSLCTIEQRRQGAGPLPPGVEPSPSAAAGATDYSHGPVRGRLRELPGPTPSAVVLVHCRAHRQTGQWGAIEAAFGSLKIPQTPAALPDLVSQSDPSDQGIAELCVATPARQTIVCARRANGAVYCGPSTGEVLTRVEGLPPAVQLSCERMRSCSRDAEGQVSCWRPGFSASDAGQAPSVLSMGAPARDIAAGSIVDARGRLLVRRQKVDGSTTDALVELLPLGEAGYALTDVERVLADSDEDHGCVLRRVEDQSQLWCWDHAQTLGLGLDEPGHPQRVQAPTTASALAVIGGRVCVGTSGEWTCLDGDEHLAFDGCERRACGCSLVGATRMSCDTEPHDRIDSRVFGRISDVVAAAGACVARLDGTVVCRGPARARANDDARVTQAVAGGVPGVAHVLDLRERDP</sequence>
<feature type="compositionally biased region" description="Basic and acidic residues" evidence="1">
    <location>
        <begin position="21"/>
        <end position="34"/>
    </location>
</feature>
<evidence type="ECO:0000256" key="1">
    <source>
        <dbReference type="SAM" id="MobiDB-lite"/>
    </source>
</evidence>
<protein>
    <submittedName>
        <fullName evidence="2">Uncharacterized protein</fullName>
    </submittedName>
</protein>